<keyword evidence="1" id="KW-1133">Transmembrane helix</keyword>
<proteinExistence type="predicted"/>
<keyword evidence="1" id="KW-0472">Membrane</keyword>
<keyword evidence="5" id="KW-1185">Reference proteome</keyword>
<dbReference type="GO" id="GO:0016989">
    <property type="term" value="F:sigma factor antagonist activity"/>
    <property type="evidence" value="ECO:0007669"/>
    <property type="project" value="TreeGrafter"/>
</dbReference>
<protein>
    <submittedName>
        <fullName evidence="4">DUF4974 domain-containing protein</fullName>
    </submittedName>
</protein>
<reference evidence="4 5" key="1">
    <citation type="submission" date="2020-04" db="EMBL/GenBank/DDBJ databases">
        <authorList>
            <person name="Yin C."/>
        </authorList>
    </citation>
    <scope>NUCLEOTIDE SEQUENCE [LARGE SCALE GENOMIC DNA]</scope>
    <source>
        <strain evidence="4 5">Ae27</strain>
    </source>
</reference>
<comment type="caution">
    <text evidence="4">The sequence shown here is derived from an EMBL/GenBank/DDBJ whole genome shotgun (WGS) entry which is preliminary data.</text>
</comment>
<dbReference type="InterPro" id="IPR006860">
    <property type="entry name" value="FecR"/>
</dbReference>
<feature type="transmembrane region" description="Helical" evidence="1">
    <location>
        <begin position="87"/>
        <end position="109"/>
    </location>
</feature>
<evidence type="ECO:0000259" key="3">
    <source>
        <dbReference type="Pfam" id="PF16344"/>
    </source>
</evidence>
<keyword evidence="1" id="KW-0812">Transmembrane</keyword>
<dbReference type="RefSeq" id="WP_168872984.1">
    <property type="nucleotide sequence ID" value="NZ_JABAIA010000002.1"/>
</dbReference>
<dbReference type="Pfam" id="PF04773">
    <property type="entry name" value="FecR"/>
    <property type="match status" value="1"/>
</dbReference>
<dbReference type="PIRSF" id="PIRSF018266">
    <property type="entry name" value="FecR"/>
    <property type="match status" value="1"/>
</dbReference>
<evidence type="ECO:0000313" key="5">
    <source>
        <dbReference type="Proteomes" id="UP000570474"/>
    </source>
</evidence>
<gene>
    <name evidence="4" type="ORF">HGH92_22490</name>
</gene>
<feature type="domain" description="Protein FecR C-terminal" evidence="3">
    <location>
        <begin position="258"/>
        <end position="325"/>
    </location>
</feature>
<dbReference type="Pfam" id="PF16344">
    <property type="entry name" value="FecR_C"/>
    <property type="match status" value="1"/>
</dbReference>
<organism evidence="4 5">
    <name type="scientific">Chitinophaga varians</name>
    <dbReference type="NCBI Taxonomy" id="2202339"/>
    <lineage>
        <taxon>Bacteria</taxon>
        <taxon>Pseudomonadati</taxon>
        <taxon>Bacteroidota</taxon>
        <taxon>Chitinophagia</taxon>
        <taxon>Chitinophagales</taxon>
        <taxon>Chitinophagaceae</taxon>
        <taxon>Chitinophaga</taxon>
    </lineage>
</organism>
<dbReference type="PANTHER" id="PTHR30273">
    <property type="entry name" value="PERIPLASMIC SIGNAL SENSOR AND SIGMA FACTOR ACTIVATOR FECR-RELATED"/>
    <property type="match status" value="1"/>
</dbReference>
<dbReference type="EMBL" id="JABAIA010000002">
    <property type="protein sequence ID" value="NLR67094.1"/>
    <property type="molecule type" value="Genomic_DNA"/>
</dbReference>
<feature type="domain" description="FecR protein" evidence="2">
    <location>
        <begin position="127"/>
        <end position="214"/>
    </location>
</feature>
<evidence type="ECO:0000256" key="1">
    <source>
        <dbReference type="SAM" id="Phobius"/>
    </source>
</evidence>
<name>A0A847RYK3_9BACT</name>
<evidence type="ECO:0000259" key="2">
    <source>
        <dbReference type="Pfam" id="PF04773"/>
    </source>
</evidence>
<dbReference type="PANTHER" id="PTHR30273:SF2">
    <property type="entry name" value="PROTEIN FECR"/>
    <property type="match status" value="1"/>
</dbReference>
<sequence length="332" mass="36911">MSTAENQNLPYELLGRYFSGEATPEEAMAVDDWIREHRDHRKVYDQVAAIWDDAALQQRYQLPDRATALQELQERLRPRPAVRRMTGIGRIAAAVALLTGVAAVLFFILRSHHTRNTLAQVSERTDEAIRRDTLPDRSTVVLNSHSSLQYASGFQDTVRAVKLLGEAWFDVTSRPDKPFIVSVGDVKVEVLGTSFNVRQSDTTIAVMVKTGAVRMSRGDSSIQVKAGQEGVYHIARKELGLTAGAFNTNQLGYATRVFNFEDMTLKEIAAQLEKAYGVRVVFENKALEGCTMSSTFENKPIEYVFEVISVTLNVTCRIEKDQVFISGVGCGG</sequence>
<accession>A0A847RYK3</accession>
<dbReference type="AlphaFoldDB" id="A0A847RYK3"/>
<dbReference type="Gene3D" id="2.60.120.1440">
    <property type="match status" value="1"/>
</dbReference>
<dbReference type="Proteomes" id="UP000570474">
    <property type="component" value="Unassembled WGS sequence"/>
</dbReference>
<dbReference type="Gene3D" id="3.55.50.30">
    <property type="match status" value="1"/>
</dbReference>
<dbReference type="InterPro" id="IPR032508">
    <property type="entry name" value="FecR_C"/>
</dbReference>
<dbReference type="InterPro" id="IPR012373">
    <property type="entry name" value="Ferrdict_sens_TM"/>
</dbReference>
<evidence type="ECO:0000313" key="4">
    <source>
        <dbReference type="EMBL" id="NLR67094.1"/>
    </source>
</evidence>